<dbReference type="SUPFAM" id="SSF53098">
    <property type="entry name" value="Ribonuclease H-like"/>
    <property type="match status" value="1"/>
</dbReference>
<evidence type="ECO:0000313" key="10">
    <source>
        <dbReference type="Proteomes" id="UP000077173"/>
    </source>
</evidence>
<dbReference type="GO" id="GO:0003676">
    <property type="term" value="F:nucleic acid binding"/>
    <property type="evidence" value="ECO:0007669"/>
    <property type="project" value="InterPro"/>
</dbReference>
<evidence type="ECO:0000313" key="9">
    <source>
        <dbReference type="EMBL" id="OAF18776.1"/>
    </source>
</evidence>
<dbReference type="EMBL" id="LSEF01000031">
    <property type="protein sequence ID" value="OAF18776.1"/>
    <property type="molecule type" value="Genomic_DNA"/>
</dbReference>
<dbReference type="PANTHER" id="PTHR47515">
    <property type="entry name" value="LOW CALCIUM RESPONSE LOCUS PROTEIN T"/>
    <property type="match status" value="1"/>
</dbReference>
<dbReference type="EMBL" id="LSEF01000074">
    <property type="protein sequence ID" value="OAF13742.1"/>
    <property type="molecule type" value="Genomic_DNA"/>
</dbReference>
<accession>A0A176ZAJ4</accession>
<dbReference type="InterPro" id="IPR001584">
    <property type="entry name" value="Integrase_cat-core"/>
</dbReference>
<evidence type="ECO:0000313" key="4">
    <source>
        <dbReference type="EMBL" id="OAF13742.1"/>
    </source>
</evidence>
<dbReference type="SUPFAM" id="SSF46689">
    <property type="entry name" value="Homeodomain-like"/>
    <property type="match status" value="1"/>
</dbReference>
<reference evidence="5 10" key="1">
    <citation type="submission" date="2016-02" db="EMBL/GenBank/DDBJ databases">
        <title>Draft genome sequence of the strain BR 10247T Bradyrhizobium neotropicale isolated from nodules of Centrolobium paraense.</title>
        <authorList>
            <person name="Simoes-Araujo J.L."/>
            <person name="Barauna A.C."/>
            <person name="Silva K."/>
            <person name="Zilli J.E."/>
        </authorList>
    </citation>
    <scope>NUCLEOTIDE SEQUENCE [LARGE SCALE GENOMIC DNA]</scope>
    <source>
        <strain evidence="5 10">BR 10247</strain>
    </source>
</reference>
<dbReference type="GO" id="GO:0015074">
    <property type="term" value="P:DNA integration"/>
    <property type="evidence" value="ECO:0007669"/>
    <property type="project" value="InterPro"/>
</dbReference>
<dbReference type="EMBL" id="LSEF01000100">
    <property type="protein sequence ID" value="OAF09135.1"/>
    <property type="molecule type" value="Genomic_DNA"/>
</dbReference>
<dbReference type="EMBL" id="LSEF01000032">
    <property type="protein sequence ID" value="OAF18700.1"/>
    <property type="molecule type" value="Genomic_DNA"/>
</dbReference>
<dbReference type="InterPro" id="IPR009057">
    <property type="entry name" value="Homeodomain-like_sf"/>
</dbReference>
<evidence type="ECO:0000313" key="2">
    <source>
        <dbReference type="EMBL" id="OAF09135.1"/>
    </source>
</evidence>
<dbReference type="Proteomes" id="UP000077173">
    <property type="component" value="Unassembled WGS sequence"/>
</dbReference>
<dbReference type="PROSITE" id="PS50994">
    <property type="entry name" value="INTEGRASE"/>
    <property type="match status" value="1"/>
</dbReference>
<evidence type="ECO:0000313" key="8">
    <source>
        <dbReference type="EMBL" id="OAF18700.1"/>
    </source>
</evidence>
<keyword evidence="10" id="KW-1185">Reference proteome</keyword>
<dbReference type="AlphaFoldDB" id="A0A176ZAJ4"/>
<dbReference type="PANTHER" id="PTHR47515:SF2">
    <property type="entry name" value="INTEGRASE CORE DOMAIN PROTEIN"/>
    <property type="match status" value="1"/>
</dbReference>
<gene>
    <name evidence="9" type="ORF">AXW67_02300</name>
    <name evidence="8" type="ORF">AXW67_02355</name>
    <name evidence="7" type="ORF">AXW67_02760</name>
    <name evidence="6" type="ORF">AXW67_03955</name>
    <name evidence="5" type="ORF">AXW67_11230</name>
    <name evidence="4" type="ORF">AXW67_18625</name>
    <name evidence="3" type="ORF">AXW67_26335</name>
    <name evidence="2" type="ORF">AXW67_28430</name>
</gene>
<dbReference type="Pfam" id="PF13683">
    <property type="entry name" value="rve_3"/>
    <property type="match status" value="1"/>
</dbReference>
<evidence type="ECO:0000259" key="1">
    <source>
        <dbReference type="PROSITE" id="PS50994"/>
    </source>
</evidence>
<name>A0A176ZAJ4_9BRAD</name>
<comment type="caution">
    <text evidence="5">The sequence shown here is derived from an EMBL/GenBank/DDBJ whole genome shotgun (WGS) entry which is preliminary data.</text>
</comment>
<dbReference type="EMBL" id="LSEF01000050">
    <property type="protein sequence ID" value="OAF16882.1"/>
    <property type="molecule type" value="Genomic_DNA"/>
</dbReference>
<dbReference type="EMBL" id="LSEF01000034">
    <property type="protein sequence ID" value="OAF18291.1"/>
    <property type="molecule type" value="Genomic_DNA"/>
</dbReference>
<feature type="domain" description="Integrase catalytic" evidence="1">
    <location>
        <begin position="131"/>
        <end position="306"/>
    </location>
</feature>
<dbReference type="RefSeq" id="WP_063677366.1">
    <property type="nucleotide sequence ID" value="NZ_LSEF01000031.1"/>
</dbReference>
<dbReference type="Gene3D" id="3.30.420.10">
    <property type="entry name" value="Ribonuclease H-like superfamily/Ribonuclease H"/>
    <property type="match status" value="1"/>
</dbReference>
<organism evidence="5 10">
    <name type="scientific">Bradyrhizobium neotropicale</name>
    <dbReference type="NCBI Taxonomy" id="1497615"/>
    <lineage>
        <taxon>Bacteria</taxon>
        <taxon>Pseudomonadati</taxon>
        <taxon>Pseudomonadota</taxon>
        <taxon>Alphaproteobacteria</taxon>
        <taxon>Hyphomicrobiales</taxon>
        <taxon>Nitrobacteraceae</taxon>
        <taxon>Bradyrhizobium</taxon>
    </lineage>
</organism>
<sequence length="401" mass="45747">MPWKASSVMEERLRFVARLLDGEAMAEVCREFGISRKTGYKIFDRYKEHGLEALSDRSRRPIRYANQLPQQVETLIVRLKGEKPHWGARKIRELLVRRLDGDVRVPAKSTIHAILDRHGLVKRGCVPRHRAHGTPLSQGTLANDLWCADFKGEFKLGNGRYCYPLTVTDHASRFLLLCEALDSTREDPAITAFERLFRERGLPFAIRSDNGVPFASPNALFNLSKLSVWWLRLGIAIERIKPGHPQQNGRHERMHLTLKKEATRPPGFNSLQQQARFDAFLREFNSERPHEALDMKCPGELYTASTRRYDGLPELTYPFHDRDGVITACGRLCLHRKKINISTVLAGQKLGIKEVDDGIWLVSFMHYDLGYFDLEQKTLQPLDNPFGPKPATHVSSTASAL</sequence>
<dbReference type="InterPro" id="IPR012337">
    <property type="entry name" value="RNaseH-like_sf"/>
</dbReference>
<evidence type="ECO:0000313" key="5">
    <source>
        <dbReference type="EMBL" id="OAF16882.1"/>
    </source>
</evidence>
<evidence type="ECO:0000313" key="7">
    <source>
        <dbReference type="EMBL" id="OAF18464.1"/>
    </source>
</evidence>
<evidence type="ECO:0000313" key="3">
    <source>
        <dbReference type="EMBL" id="OAF09771.1"/>
    </source>
</evidence>
<dbReference type="InterPro" id="IPR036397">
    <property type="entry name" value="RNaseH_sf"/>
</dbReference>
<protein>
    <submittedName>
        <fullName evidence="5">Integrase</fullName>
    </submittedName>
</protein>
<dbReference type="EMBL" id="LSEF01000033">
    <property type="protein sequence ID" value="OAF18464.1"/>
    <property type="molecule type" value="Genomic_DNA"/>
</dbReference>
<evidence type="ECO:0000313" key="6">
    <source>
        <dbReference type="EMBL" id="OAF18291.1"/>
    </source>
</evidence>
<dbReference type="Pfam" id="PF13565">
    <property type="entry name" value="HTH_32"/>
    <property type="match status" value="1"/>
</dbReference>
<proteinExistence type="predicted"/>
<dbReference type="EMBL" id="LSEF01000097">
    <property type="protein sequence ID" value="OAF09771.1"/>
    <property type="molecule type" value="Genomic_DNA"/>
</dbReference>